<dbReference type="GeneID" id="87809025"/>
<dbReference type="Proteomes" id="UP000827549">
    <property type="component" value="Chromosome 4"/>
</dbReference>
<feature type="compositionally biased region" description="Low complexity" evidence="1">
    <location>
        <begin position="101"/>
        <end position="114"/>
    </location>
</feature>
<dbReference type="RefSeq" id="XP_062628335.1">
    <property type="nucleotide sequence ID" value="XM_062772351.1"/>
</dbReference>
<dbReference type="EMBL" id="CP086717">
    <property type="protein sequence ID" value="WOO82303.1"/>
    <property type="molecule type" value="Genomic_DNA"/>
</dbReference>
<feature type="compositionally biased region" description="Low complexity" evidence="1">
    <location>
        <begin position="279"/>
        <end position="288"/>
    </location>
</feature>
<feature type="compositionally biased region" description="Polar residues" evidence="1">
    <location>
        <begin position="468"/>
        <end position="482"/>
    </location>
</feature>
<evidence type="ECO:0000256" key="1">
    <source>
        <dbReference type="SAM" id="MobiDB-lite"/>
    </source>
</evidence>
<accession>A0AAF1BRK1</accession>
<feature type="region of interest" description="Disordered" evidence="1">
    <location>
        <begin position="531"/>
        <end position="639"/>
    </location>
</feature>
<feature type="region of interest" description="Disordered" evidence="1">
    <location>
        <begin position="257"/>
        <end position="288"/>
    </location>
</feature>
<feature type="region of interest" description="Disordered" evidence="1">
    <location>
        <begin position="1"/>
        <end position="116"/>
    </location>
</feature>
<feature type="compositionally biased region" description="Basic and acidic residues" evidence="1">
    <location>
        <begin position="257"/>
        <end position="272"/>
    </location>
</feature>
<feature type="compositionally biased region" description="Polar residues" evidence="1">
    <location>
        <begin position="89"/>
        <end position="100"/>
    </location>
</feature>
<feature type="compositionally biased region" description="Polar residues" evidence="1">
    <location>
        <begin position="607"/>
        <end position="621"/>
    </location>
</feature>
<evidence type="ECO:0000313" key="2">
    <source>
        <dbReference type="EMBL" id="WOO82303.1"/>
    </source>
</evidence>
<feature type="compositionally biased region" description="Low complexity" evidence="1">
    <location>
        <begin position="56"/>
        <end position="78"/>
    </location>
</feature>
<organism evidence="2 3">
    <name type="scientific">Vanrija pseudolonga</name>
    <dbReference type="NCBI Taxonomy" id="143232"/>
    <lineage>
        <taxon>Eukaryota</taxon>
        <taxon>Fungi</taxon>
        <taxon>Dikarya</taxon>
        <taxon>Basidiomycota</taxon>
        <taxon>Agaricomycotina</taxon>
        <taxon>Tremellomycetes</taxon>
        <taxon>Trichosporonales</taxon>
        <taxon>Trichosporonaceae</taxon>
        <taxon>Vanrija</taxon>
    </lineage>
</organism>
<gene>
    <name evidence="2" type="ORF">LOC62_04G005797</name>
</gene>
<reference evidence="2" key="1">
    <citation type="submission" date="2023-10" db="EMBL/GenBank/DDBJ databases">
        <authorList>
            <person name="Noh H."/>
        </authorList>
    </citation>
    <scope>NUCLEOTIDE SEQUENCE</scope>
    <source>
        <strain evidence="2">DUCC4014</strain>
    </source>
</reference>
<feature type="compositionally biased region" description="Basic residues" evidence="1">
    <location>
        <begin position="630"/>
        <end position="639"/>
    </location>
</feature>
<protein>
    <submittedName>
        <fullName evidence="2">Uncharacterized protein</fullName>
    </submittedName>
</protein>
<name>A0AAF1BRK1_9TREE</name>
<feature type="region of interest" description="Disordered" evidence="1">
    <location>
        <begin position="459"/>
        <end position="485"/>
    </location>
</feature>
<sequence>MSSSTSQVDITVVATPSTASADQSLSNQADNKSTTTSPAIEDSTPADTSLPLIECSPGEHPPSSMSSSTPYSVKSTSSMKIVDDPFHTPGNTESSGDVSFTTPSTGPDSTSSTSLEIFLGPQPLSYIHHRRRLLAAEMESSPSRQKPGDLGSLPLTGHSKVPAAVTHAEDSEDTLRPLSTHPTAQTTEDTSHLSQWRQEQLKKAKPIRPVAGARERPIPLLHGPLSLPYARNPSGVDATVSDQNTYMANIFGVRAVESTDDKPEKKVSKQPRESNTQGSRNVSSSSYYSVSSGVMSDSSAATGSSRRPLIIRDYHQIIGIKKEGAPRLVAPVSGGEFPSSFQHEAHHQVMQHVDLRSHLGVGYPYAHDYIQQTAPVMPSPDYAIHSASGAMWPLPTEGLGVPGFPYSPLQLVDPNTKTVYSFQIPGNIATEAKTAYHHPQLFPSKAETSINWRNKVPNNTPVKYPVSPVQSKPTKPSATASPMPSGGNLAEVLTVDHLYKRFGQHALRPLNENISHLPPKPYMADKAPEHEAYVEPTKPTESPVKTLPDASRKVSVQEETPVKTSSRRKGRGLGSSRNSINNGRAKGTPGAGKFLKHSVTDDEGSPSKATPSDTLSATSSPKRGGSARPHAGRRHPVAA</sequence>
<evidence type="ECO:0000313" key="3">
    <source>
        <dbReference type="Proteomes" id="UP000827549"/>
    </source>
</evidence>
<proteinExistence type="predicted"/>
<dbReference type="AlphaFoldDB" id="A0AAF1BRK1"/>
<keyword evidence="3" id="KW-1185">Reference proteome</keyword>
<feature type="compositionally biased region" description="Polar residues" evidence="1">
    <location>
        <begin position="180"/>
        <end position="198"/>
    </location>
</feature>
<feature type="compositionally biased region" description="Polar residues" evidence="1">
    <location>
        <begin position="1"/>
        <end position="38"/>
    </location>
</feature>
<feature type="region of interest" description="Disordered" evidence="1">
    <location>
        <begin position="137"/>
        <end position="210"/>
    </location>
</feature>